<proteinExistence type="predicted"/>
<comment type="caution">
    <text evidence="1">The sequence shown here is derived from an EMBL/GenBank/DDBJ whole genome shotgun (WGS) entry which is preliminary data.</text>
</comment>
<gene>
    <name evidence="1" type="ORF">ACFOW7_01110</name>
</gene>
<evidence type="ECO:0008006" key="3">
    <source>
        <dbReference type="Google" id="ProtNLM"/>
    </source>
</evidence>
<sequence length="100" mass="11539">MKVKTKSSIYHQLCMGSNINAIGEPILYEKNIFVIVDAQVPDVWVWQESNGSYYMDSPESSRSGFYEKYFNKVPSAVQEFEEYRCKHGLPPRLTISQATH</sequence>
<reference evidence="2" key="1">
    <citation type="journal article" date="2019" name="Int. J. Syst. Evol. Microbiol.">
        <title>The Global Catalogue of Microorganisms (GCM) 10K type strain sequencing project: providing services to taxonomists for standard genome sequencing and annotation.</title>
        <authorList>
            <consortium name="The Broad Institute Genomics Platform"/>
            <consortium name="The Broad Institute Genome Sequencing Center for Infectious Disease"/>
            <person name="Wu L."/>
            <person name="Ma J."/>
        </authorList>
    </citation>
    <scope>NUCLEOTIDE SEQUENCE [LARGE SCALE GENOMIC DNA]</scope>
    <source>
        <strain evidence="2">LMG 29894</strain>
    </source>
</reference>
<dbReference type="EMBL" id="JBHSBU010000001">
    <property type="protein sequence ID" value="MFC4157945.1"/>
    <property type="molecule type" value="Genomic_DNA"/>
</dbReference>
<evidence type="ECO:0000313" key="1">
    <source>
        <dbReference type="EMBL" id="MFC4157945.1"/>
    </source>
</evidence>
<evidence type="ECO:0000313" key="2">
    <source>
        <dbReference type="Proteomes" id="UP001595791"/>
    </source>
</evidence>
<protein>
    <recommendedName>
        <fullName evidence="3">KTSC domain-containing protein</fullName>
    </recommendedName>
</protein>
<keyword evidence="2" id="KW-1185">Reference proteome</keyword>
<accession>A0ABV8MM77</accession>
<organism evidence="1 2">
    <name type="scientific">Chitinimonas lacunae</name>
    <dbReference type="NCBI Taxonomy" id="1963018"/>
    <lineage>
        <taxon>Bacteria</taxon>
        <taxon>Pseudomonadati</taxon>
        <taxon>Pseudomonadota</taxon>
        <taxon>Betaproteobacteria</taxon>
        <taxon>Neisseriales</taxon>
        <taxon>Chitinibacteraceae</taxon>
        <taxon>Chitinimonas</taxon>
    </lineage>
</organism>
<dbReference type="RefSeq" id="WP_378160129.1">
    <property type="nucleotide sequence ID" value="NZ_JBHSBU010000001.1"/>
</dbReference>
<name>A0ABV8MM77_9NEIS</name>
<dbReference type="Proteomes" id="UP001595791">
    <property type="component" value="Unassembled WGS sequence"/>
</dbReference>